<evidence type="ECO:0000313" key="12">
    <source>
        <dbReference type="Proteomes" id="UP000561271"/>
    </source>
</evidence>
<feature type="transmembrane region" description="Helical" evidence="7">
    <location>
        <begin position="134"/>
        <end position="153"/>
    </location>
</feature>
<dbReference type="Proteomes" id="UP000588083">
    <property type="component" value="Unassembled WGS sequence"/>
</dbReference>
<keyword evidence="7" id="KW-0472">Membrane</keyword>
<dbReference type="Pfam" id="PF12801">
    <property type="entry name" value="Fer4_5"/>
    <property type="match status" value="2"/>
</dbReference>
<dbReference type="GO" id="GO:0046872">
    <property type="term" value="F:metal ion binding"/>
    <property type="evidence" value="ECO:0007669"/>
    <property type="project" value="UniProtKB-KW"/>
</dbReference>
<evidence type="ECO:0000313" key="10">
    <source>
        <dbReference type="EMBL" id="GFP30653.1"/>
    </source>
</evidence>
<evidence type="ECO:0000256" key="2">
    <source>
        <dbReference type="ARBA" id="ARBA00022485"/>
    </source>
</evidence>
<dbReference type="GO" id="GO:0005886">
    <property type="term" value="C:plasma membrane"/>
    <property type="evidence" value="ECO:0007669"/>
    <property type="project" value="TreeGrafter"/>
</dbReference>
<evidence type="ECO:0000256" key="5">
    <source>
        <dbReference type="ARBA" id="ARBA00023004"/>
    </source>
</evidence>
<feature type="domain" description="4Fe-4S ferredoxin-type" evidence="8">
    <location>
        <begin position="84"/>
        <end position="124"/>
    </location>
</feature>
<keyword evidence="6" id="KW-0411">Iron-sulfur</keyword>
<feature type="transmembrane region" description="Helical" evidence="7">
    <location>
        <begin position="61"/>
        <end position="80"/>
    </location>
</feature>
<keyword evidence="7" id="KW-1133">Transmembrane helix</keyword>
<keyword evidence="2" id="KW-0004">4Fe-4S</keyword>
<keyword evidence="1" id="KW-0813">Transport</keyword>
<feature type="transmembrane region" description="Helical" evidence="7">
    <location>
        <begin position="295"/>
        <end position="316"/>
    </location>
</feature>
<feature type="transmembrane region" description="Helical" evidence="7">
    <location>
        <begin position="173"/>
        <end position="192"/>
    </location>
</feature>
<evidence type="ECO:0000313" key="9">
    <source>
        <dbReference type="EMBL" id="GFP18762.1"/>
    </source>
</evidence>
<keyword evidence="4" id="KW-0249">Electron transport</keyword>
<feature type="transmembrane region" description="Helical" evidence="7">
    <location>
        <begin position="27"/>
        <end position="49"/>
    </location>
</feature>
<keyword evidence="3" id="KW-0479">Metal-binding</keyword>
<sequence length="317" mass="35662">MPGEEEQHIISDNNKRHQESLVKLESIALVTKIIALLTIGPIVVIGNLGIKVTGGFWACPFPLPFIMCNVCPIFCTFGQIRSGLFLGIVGTNFLAGQAFCGFFCPGGIIQDLLFKVPLRKITIPRRADSVLRHIRYGVAILVIGLVIHATNLWVGFPLMAELWFFLARYGDEVRIALIGTAIILLGLALFVGRSWCRYLCPFGAWISVFNKYSLLKRRRSPGTCVSCRLCHQRCSGGLNPMGSQGTWRSLECVRCLQCYTACQANVFQLHWRGWRKEEEIMKRDTKRWKSVLRRALEVVILMSFIVIGGMIVWQGIP</sequence>
<protein>
    <recommendedName>
        <fullName evidence="8">4Fe-4S ferredoxin-type domain-containing protein</fullName>
    </recommendedName>
</protein>
<keyword evidence="14" id="KW-1185">Reference proteome</keyword>
<dbReference type="GO" id="GO:0051539">
    <property type="term" value="F:4 iron, 4 sulfur cluster binding"/>
    <property type="evidence" value="ECO:0007669"/>
    <property type="project" value="UniProtKB-KW"/>
</dbReference>
<feature type="domain" description="4Fe-4S ferredoxin-type" evidence="8">
    <location>
        <begin position="176"/>
        <end position="219"/>
    </location>
</feature>
<keyword evidence="7" id="KW-0812">Transmembrane</keyword>
<evidence type="ECO:0000256" key="1">
    <source>
        <dbReference type="ARBA" id="ARBA00022448"/>
    </source>
</evidence>
<reference evidence="12 13" key="1">
    <citation type="journal article" date="2020" name="Front. Microbiol.">
        <title>Single-cell genomics of novel Actinobacteria with the Wood-Ljungdahl pathway discovered in a serpentinizing system.</title>
        <authorList>
            <person name="Merino N."/>
            <person name="Kawai M."/>
            <person name="Boyd E.S."/>
            <person name="Colman D.R."/>
            <person name="McGlynn S.E."/>
            <person name="Nealson K.H."/>
            <person name="Kurokawa K."/>
            <person name="Hongoh Y."/>
        </authorList>
    </citation>
    <scope>NUCLEOTIDE SEQUENCE [LARGE SCALE GENOMIC DNA]</scope>
    <source>
        <strain evidence="9 13">S03</strain>
        <strain evidence="10 14">S34</strain>
        <strain evidence="11 12">S44</strain>
    </source>
</reference>
<dbReference type="Proteomes" id="UP000561271">
    <property type="component" value="Unassembled WGS sequence"/>
</dbReference>
<evidence type="ECO:0000256" key="3">
    <source>
        <dbReference type="ARBA" id="ARBA00022723"/>
    </source>
</evidence>
<dbReference type="InterPro" id="IPR051684">
    <property type="entry name" value="Electron_Trans/Redox"/>
</dbReference>
<evidence type="ECO:0000256" key="6">
    <source>
        <dbReference type="ARBA" id="ARBA00023014"/>
    </source>
</evidence>
<evidence type="ECO:0000313" key="11">
    <source>
        <dbReference type="EMBL" id="GFP37008.1"/>
    </source>
</evidence>
<dbReference type="AlphaFoldDB" id="A0A6V8PE73"/>
<dbReference type="Proteomes" id="UP000574717">
    <property type="component" value="Unassembled WGS sequence"/>
</dbReference>
<proteinExistence type="predicted"/>
<evidence type="ECO:0000313" key="13">
    <source>
        <dbReference type="Proteomes" id="UP000574717"/>
    </source>
</evidence>
<dbReference type="EMBL" id="BLRU01000012">
    <property type="protein sequence ID" value="GFP18762.1"/>
    <property type="molecule type" value="Genomic_DNA"/>
</dbReference>
<name>A0A6V8PE73_9ACTN</name>
<gene>
    <name evidence="9" type="ORF">HKBW3S03_00267</name>
    <name evidence="10" type="ORF">HKBW3S34_01573</name>
    <name evidence="11" type="ORF">HKBW3S44_00689</name>
</gene>
<keyword evidence="5" id="KW-0408">Iron</keyword>
<dbReference type="InterPro" id="IPR017896">
    <property type="entry name" value="4Fe4S_Fe-S-bd"/>
</dbReference>
<evidence type="ECO:0000313" key="14">
    <source>
        <dbReference type="Proteomes" id="UP000588083"/>
    </source>
</evidence>
<dbReference type="PANTHER" id="PTHR30176">
    <property type="entry name" value="FERREDOXIN-TYPE PROTEIN NAPH"/>
    <property type="match status" value="1"/>
</dbReference>
<dbReference type="SUPFAM" id="SSF54862">
    <property type="entry name" value="4Fe-4S ferredoxins"/>
    <property type="match status" value="1"/>
</dbReference>
<dbReference type="PANTHER" id="PTHR30176:SF3">
    <property type="entry name" value="FERREDOXIN-TYPE PROTEIN NAPH"/>
    <property type="match status" value="1"/>
</dbReference>
<evidence type="ECO:0000259" key="8">
    <source>
        <dbReference type="Pfam" id="PF12801"/>
    </source>
</evidence>
<dbReference type="EMBL" id="BLSC01000039">
    <property type="protein sequence ID" value="GFP37008.1"/>
    <property type="molecule type" value="Genomic_DNA"/>
</dbReference>
<organism evidence="10 14">
    <name type="scientific">Candidatus Hakubella thermalkaliphila</name>
    <dbReference type="NCBI Taxonomy" id="2754717"/>
    <lineage>
        <taxon>Bacteria</taxon>
        <taxon>Bacillati</taxon>
        <taxon>Actinomycetota</taxon>
        <taxon>Actinomycetota incertae sedis</taxon>
        <taxon>Candidatus Hakubellales</taxon>
        <taxon>Candidatus Hakubellaceae</taxon>
        <taxon>Candidatus Hakubella</taxon>
    </lineage>
</organism>
<feature type="transmembrane region" description="Helical" evidence="7">
    <location>
        <begin position="92"/>
        <end position="114"/>
    </location>
</feature>
<evidence type="ECO:0000256" key="4">
    <source>
        <dbReference type="ARBA" id="ARBA00022982"/>
    </source>
</evidence>
<evidence type="ECO:0000256" key="7">
    <source>
        <dbReference type="SAM" id="Phobius"/>
    </source>
</evidence>
<comment type="caution">
    <text evidence="10">The sequence shown here is derived from an EMBL/GenBank/DDBJ whole genome shotgun (WGS) entry which is preliminary data.</text>
</comment>
<dbReference type="EMBL" id="BLRZ01000087">
    <property type="protein sequence ID" value="GFP30653.1"/>
    <property type="molecule type" value="Genomic_DNA"/>
</dbReference>
<accession>A0A6V8PE73</accession>